<reference evidence="3" key="2">
    <citation type="submission" date="2021-10" db="EMBL/GenBank/DDBJ databases">
        <title>Phylogenomics reveals ancestral predisposition of the termite-cultivated fungus Termitomyces towards a domesticated lifestyle.</title>
        <authorList>
            <person name="Auxier B."/>
            <person name="Grum-Grzhimaylo A."/>
            <person name="Cardenas M.E."/>
            <person name="Lodge J.D."/>
            <person name="Laessoe T."/>
            <person name="Pedersen O."/>
            <person name="Smith M.E."/>
            <person name="Kuyper T.W."/>
            <person name="Franco-Molano E.A."/>
            <person name="Baroni T.J."/>
            <person name="Aanen D.K."/>
        </authorList>
    </citation>
    <scope>NUCLEOTIDE SEQUENCE</scope>
    <source>
        <strain evidence="3">D49</strain>
    </source>
</reference>
<protein>
    <recommendedName>
        <fullName evidence="2">Transglutaminase-like domain-containing protein</fullName>
    </recommendedName>
</protein>
<accession>A0A9P7GT07</accession>
<sequence>MPLNLSAFLMSVRPPLPPRRTSRGPPPIPPRPSRPPDVDLARALARRPPPPPVKPQRVAPIACLECRDFTEPDAHAALFPRQSVASLDHLAHDLTARFASDTDKARAIFTWLHHNIAYDAPSFFSGNIRPATADSTLSSGLAVCDGYAGLFVALAARAGIEARKISGHGKGVGFLPPDPGAPVPPYSSGHAWNCALLDGTWRLIDPCWGAGALHGTTYQPGFAPRWFTSSPIDFVRTHYPEDPAYQLLSSDEGGPVSWEDYIMEPAGPTIFLDFYALSLWPAALQPPTRDIHAHTHVSFQLFKRCEHMSMAEADNFVFIISLGKERIPLAPNDAGGWSADAYIPSGVQEVSLYSVTTVDGRDAKGFGLQAFKSALGRKAMTFGGLARWNVI</sequence>
<dbReference type="InterPro" id="IPR038765">
    <property type="entry name" value="Papain-like_cys_pep_sf"/>
</dbReference>
<dbReference type="AlphaFoldDB" id="A0A9P7GT07"/>
<dbReference type="Proteomes" id="UP000717328">
    <property type="component" value="Unassembled WGS sequence"/>
</dbReference>
<evidence type="ECO:0000256" key="1">
    <source>
        <dbReference type="SAM" id="MobiDB-lite"/>
    </source>
</evidence>
<comment type="caution">
    <text evidence="3">The sequence shown here is derived from an EMBL/GenBank/DDBJ whole genome shotgun (WGS) entry which is preliminary data.</text>
</comment>
<dbReference type="Pfam" id="PF01841">
    <property type="entry name" value="Transglut_core"/>
    <property type="match status" value="1"/>
</dbReference>
<gene>
    <name evidence="3" type="ORF">H0H81_008570</name>
</gene>
<dbReference type="SMART" id="SM00460">
    <property type="entry name" value="TGc"/>
    <property type="match status" value="1"/>
</dbReference>
<dbReference type="PANTHER" id="PTHR46333:SF5">
    <property type="entry name" value="TRANSGLUTAMINASE-LIKE DOMAIN-CONTAINING PROTEIN"/>
    <property type="match status" value="1"/>
</dbReference>
<dbReference type="SUPFAM" id="SSF54001">
    <property type="entry name" value="Cysteine proteinases"/>
    <property type="match status" value="1"/>
</dbReference>
<feature type="compositionally biased region" description="Pro residues" evidence="1">
    <location>
        <begin position="14"/>
        <end position="33"/>
    </location>
</feature>
<evidence type="ECO:0000313" key="3">
    <source>
        <dbReference type="EMBL" id="KAG5653988.1"/>
    </source>
</evidence>
<proteinExistence type="predicted"/>
<dbReference type="Gene3D" id="3.10.620.30">
    <property type="match status" value="1"/>
</dbReference>
<dbReference type="InterPro" id="IPR052557">
    <property type="entry name" value="CAP/Cytokinesis_protein"/>
</dbReference>
<dbReference type="OrthoDB" id="6129702at2759"/>
<evidence type="ECO:0000259" key="2">
    <source>
        <dbReference type="SMART" id="SM00460"/>
    </source>
</evidence>
<keyword evidence="4" id="KW-1185">Reference proteome</keyword>
<feature type="region of interest" description="Disordered" evidence="1">
    <location>
        <begin position="12"/>
        <end position="56"/>
    </location>
</feature>
<dbReference type="InterPro" id="IPR002931">
    <property type="entry name" value="Transglutaminase-like"/>
</dbReference>
<feature type="domain" description="Transglutaminase-like" evidence="2">
    <location>
        <begin position="136"/>
        <end position="208"/>
    </location>
</feature>
<dbReference type="GO" id="GO:0005737">
    <property type="term" value="C:cytoplasm"/>
    <property type="evidence" value="ECO:0007669"/>
    <property type="project" value="TreeGrafter"/>
</dbReference>
<reference evidence="3" key="1">
    <citation type="submission" date="2021-02" db="EMBL/GenBank/DDBJ databases">
        <authorList>
            <person name="Nieuwenhuis M."/>
            <person name="Van De Peppel L.J.J."/>
        </authorList>
    </citation>
    <scope>NUCLEOTIDE SEQUENCE</scope>
    <source>
        <strain evidence="3">D49</strain>
    </source>
</reference>
<evidence type="ECO:0000313" key="4">
    <source>
        <dbReference type="Proteomes" id="UP000717328"/>
    </source>
</evidence>
<dbReference type="EMBL" id="JABCKI010000024">
    <property type="protein sequence ID" value="KAG5653988.1"/>
    <property type="molecule type" value="Genomic_DNA"/>
</dbReference>
<organism evidence="3 4">
    <name type="scientific">Sphagnurus paluster</name>
    <dbReference type="NCBI Taxonomy" id="117069"/>
    <lineage>
        <taxon>Eukaryota</taxon>
        <taxon>Fungi</taxon>
        <taxon>Dikarya</taxon>
        <taxon>Basidiomycota</taxon>
        <taxon>Agaricomycotina</taxon>
        <taxon>Agaricomycetes</taxon>
        <taxon>Agaricomycetidae</taxon>
        <taxon>Agaricales</taxon>
        <taxon>Tricholomatineae</taxon>
        <taxon>Lyophyllaceae</taxon>
        <taxon>Sphagnurus</taxon>
    </lineage>
</organism>
<dbReference type="PANTHER" id="PTHR46333">
    <property type="entry name" value="CYTOKINESIS PROTEIN 3"/>
    <property type="match status" value="1"/>
</dbReference>
<name>A0A9P7GT07_9AGAR</name>